<accession>A0A5N5FRU6</accession>
<dbReference type="Pfam" id="PF14223">
    <property type="entry name" value="Retrotran_gag_2"/>
    <property type="match status" value="1"/>
</dbReference>
<evidence type="ECO:0000313" key="3">
    <source>
        <dbReference type="Proteomes" id="UP000327157"/>
    </source>
</evidence>
<feature type="domain" description="Reverse transcriptase Ty1/copia-type" evidence="1">
    <location>
        <begin position="423"/>
        <end position="460"/>
    </location>
</feature>
<proteinExistence type="predicted"/>
<dbReference type="AlphaFoldDB" id="A0A5N5FRU6"/>
<evidence type="ECO:0000259" key="1">
    <source>
        <dbReference type="Pfam" id="PF07727"/>
    </source>
</evidence>
<keyword evidence="3" id="KW-1185">Reference proteome</keyword>
<dbReference type="EMBL" id="SMOL01000559">
    <property type="protein sequence ID" value="KAB2605723.1"/>
    <property type="molecule type" value="Genomic_DNA"/>
</dbReference>
<dbReference type="PANTHER" id="PTHR47481:SF22">
    <property type="entry name" value="RETROTRANSPOSON GAG DOMAIN-CONTAINING PROTEIN"/>
    <property type="match status" value="1"/>
</dbReference>
<dbReference type="PANTHER" id="PTHR47481">
    <property type="match status" value="1"/>
</dbReference>
<dbReference type="InterPro" id="IPR013103">
    <property type="entry name" value="RVT_2"/>
</dbReference>
<dbReference type="Proteomes" id="UP000327157">
    <property type="component" value="Chromosome 11"/>
</dbReference>
<reference evidence="2 3" key="3">
    <citation type="submission" date="2019-11" db="EMBL/GenBank/DDBJ databases">
        <title>A de novo genome assembly of a pear dwarfing rootstock.</title>
        <authorList>
            <person name="Wang F."/>
            <person name="Wang J."/>
            <person name="Li S."/>
            <person name="Zhang Y."/>
            <person name="Fang M."/>
            <person name="Ma L."/>
            <person name="Zhao Y."/>
            <person name="Jiang S."/>
        </authorList>
    </citation>
    <scope>NUCLEOTIDE SEQUENCE [LARGE SCALE GENOMIC DNA]</scope>
    <source>
        <strain evidence="2">S2</strain>
        <tissue evidence="2">Leaf</tissue>
    </source>
</reference>
<organism evidence="2 3">
    <name type="scientific">Pyrus ussuriensis x Pyrus communis</name>
    <dbReference type="NCBI Taxonomy" id="2448454"/>
    <lineage>
        <taxon>Eukaryota</taxon>
        <taxon>Viridiplantae</taxon>
        <taxon>Streptophyta</taxon>
        <taxon>Embryophyta</taxon>
        <taxon>Tracheophyta</taxon>
        <taxon>Spermatophyta</taxon>
        <taxon>Magnoliopsida</taxon>
        <taxon>eudicotyledons</taxon>
        <taxon>Gunneridae</taxon>
        <taxon>Pentapetalae</taxon>
        <taxon>rosids</taxon>
        <taxon>fabids</taxon>
        <taxon>Rosales</taxon>
        <taxon>Rosaceae</taxon>
        <taxon>Amygdaloideae</taxon>
        <taxon>Maleae</taxon>
        <taxon>Pyrus</taxon>
    </lineage>
</organism>
<comment type="caution">
    <text evidence="2">The sequence shown here is derived from an EMBL/GenBank/DDBJ whole genome shotgun (WGS) entry which is preliminary data.</text>
</comment>
<sequence length="591" mass="66495">MWIESSKLIPFVSNTWAVLYFLGDPMSSLAAKLRVLKGKLRVWNSSSFGDVNSVVDSSLHDLNVIREEIASLGLSDERSAKKRNPKGMYIRLLAHEAWSIFQDIFTAVSKSIINMLKIEFQTLQKGTDSIDKFLSRLKFIRDQLIAAGEVVSDNDMIIAALAGLPREYAIIWTVILARETYISLKEFRVRLLNTERDIDNMENTQSHSMAVMYLQGSSSSQGGQAGSSSQSNFNYGISSVIVGTDKVTKEILYKGKSRPHELFQIPVVKLMHFPSQSFEYETLSSSTHDVATPQDHFSLLPVHNFVLIQVVLPFSSCSSSSENEVSNSDISRIVIQTRLQIGAITRKDYTAYLASLPKLQSLHIELESYCFSGYSLLAQVFDLDEPKNFRSASSNIHWQKAMQEEFDALKSQGTWDLVHSPSHRLAAQGFTQEHGIDYSETFSPVVRHSTVRLVLALATSSDTTQVQQVVDKLAELFELKDMGQLTYFLGLQIQYKDNGDLFVHQSKCIKDLIKKAGMEHCKATSTPSKPHTQLLFAEGTPLEDPTFYISIVGALQYLVFTCPNISYFVNIVCQYMQNPTETHIFLVKRIL</sequence>
<dbReference type="Pfam" id="PF07727">
    <property type="entry name" value="RVT_2"/>
    <property type="match status" value="1"/>
</dbReference>
<name>A0A5N5FRU6_9ROSA</name>
<evidence type="ECO:0000313" key="2">
    <source>
        <dbReference type="EMBL" id="KAB2605723.1"/>
    </source>
</evidence>
<dbReference type="OrthoDB" id="1749916at2759"/>
<gene>
    <name evidence="2" type="ORF">D8674_005440</name>
</gene>
<reference evidence="2 3" key="1">
    <citation type="submission" date="2019-09" db="EMBL/GenBank/DDBJ databases">
        <authorList>
            <person name="Ou C."/>
        </authorList>
    </citation>
    <scope>NUCLEOTIDE SEQUENCE [LARGE SCALE GENOMIC DNA]</scope>
    <source>
        <strain evidence="2">S2</strain>
        <tissue evidence="2">Leaf</tissue>
    </source>
</reference>
<reference evidence="3" key="2">
    <citation type="submission" date="2019-10" db="EMBL/GenBank/DDBJ databases">
        <title>A de novo genome assembly of a pear dwarfing rootstock.</title>
        <authorList>
            <person name="Wang F."/>
            <person name="Wang J."/>
            <person name="Li S."/>
            <person name="Zhang Y."/>
            <person name="Fang M."/>
            <person name="Ma L."/>
            <person name="Zhao Y."/>
            <person name="Jiang S."/>
        </authorList>
    </citation>
    <scope>NUCLEOTIDE SEQUENCE [LARGE SCALE GENOMIC DNA]</scope>
</reference>
<protein>
    <recommendedName>
        <fullName evidence="1">Reverse transcriptase Ty1/copia-type domain-containing protein</fullName>
    </recommendedName>
</protein>